<name>A0A1E5GD29_9ENTE</name>
<comment type="caution">
    <text evidence="2">The sequence shown here is derived from an EMBL/GenBank/DDBJ whole genome shotgun (WGS) entry which is preliminary data.</text>
</comment>
<dbReference type="OrthoDB" id="2187210at2"/>
<dbReference type="EMBL" id="MIJY01000043">
    <property type="protein sequence ID" value="OEG10561.1"/>
    <property type="molecule type" value="Genomic_DNA"/>
</dbReference>
<dbReference type="RefSeq" id="WP_069664342.1">
    <property type="nucleotide sequence ID" value="NZ_JBHUJJ010000001.1"/>
</dbReference>
<keyword evidence="1" id="KW-0472">Membrane</keyword>
<evidence type="ECO:0000313" key="2">
    <source>
        <dbReference type="EMBL" id="OEG10561.1"/>
    </source>
</evidence>
<sequence length="112" mass="12933">MKKIHSFKLYFLIILLSFVLVVQPTLIIYYAKGEEEQHWELVNSSNVYEGQFSEDTQEVVFVYRKKKNGVPSQLITVEPTTTTLPSIPKHTSHYGELLRSFSGIFLFGSARF</sequence>
<keyword evidence="1" id="KW-0812">Transmembrane</keyword>
<feature type="transmembrane region" description="Helical" evidence="1">
    <location>
        <begin position="9"/>
        <end position="31"/>
    </location>
</feature>
<accession>A0A1E5GD29</accession>
<evidence type="ECO:0000256" key="1">
    <source>
        <dbReference type="SAM" id="Phobius"/>
    </source>
</evidence>
<keyword evidence="3" id="KW-1185">Reference proteome</keyword>
<keyword evidence="1" id="KW-1133">Transmembrane helix</keyword>
<evidence type="ECO:0000313" key="3">
    <source>
        <dbReference type="Proteomes" id="UP000095094"/>
    </source>
</evidence>
<dbReference type="AlphaFoldDB" id="A0A1E5GD29"/>
<gene>
    <name evidence="2" type="ORF">BCR25_08815</name>
</gene>
<reference evidence="3" key="1">
    <citation type="submission" date="2016-09" db="EMBL/GenBank/DDBJ databases">
        <authorList>
            <person name="Gulvik C.A."/>
        </authorList>
    </citation>
    <scope>NUCLEOTIDE SEQUENCE [LARGE SCALE GENOMIC DNA]</scope>
    <source>
        <strain evidence="3">LMG 8895</strain>
    </source>
</reference>
<proteinExistence type="predicted"/>
<dbReference type="Proteomes" id="UP000095094">
    <property type="component" value="Unassembled WGS sequence"/>
</dbReference>
<protein>
    <submittedName>
        <fullName evidence="2">Uncharacterized protein</fullName>
    </submittedName>
</protein>
<organism evidence="2 3">
    <name type="scientific">Enterococcus termitis</name>
    <dbReference type="NCBI Taxonomy" id="332950"/>
    <lineage>
        <taxon>Bacteria</taxon>
        <taxon>Bacillati</taxon>
        <taxon>Bacillota</taxon>
        <taxon>Bacilli</taxon>
        <taxon>Lactobacillales</taxon>
        <taxon>Enterococcaceae</taxon>
        <taxon>Enterococcus</taxon>
    </lineage>
</organism>